<feature type="region of interest" description="Disordered" evidence="1">
    <location>
        <begin position="128"/>
        <end position="148"/>
    </location>
</feature>
<reference evidence="2" key="1">
    <citation type="journal article" date="2020" name="Stud. Mycol.">
        <title>101 Dothideomycetes genomes: a test case for predicting lifestyles and emergence of pathogens.</title>
        <authorList>
            <person name="Haridas S."/>
            <person name="Albert R."/>
            <person name="Binder M."/>
            <person name="Bloem J."/>
            <person name="Labutti K."/>
            <person name="Salamov A."/>
            <person name="Andreopoulos B."/>
            <person name="Baker S."/>
            <person name="Barry K."/>
            <person name="Bills G."/>
            <person name="Bluhm B."/>
            <person name="Cannon C."/>
            <person name="Castanera R."/>
            <person name="Culley D."/>
            <person name="Daum C."/>
            <person name="Ezra D."/>
            <person name="Gonzalez J."/>
            <person name="Henrissat B."/>
            <person name="Kuo A."/>
            <person name="Liang C."/>
            <person name="Lipzen A."/>
            <person name="Lutzoni F."/>
            <person name="Magnuson J."/>
            <person name="Mondo S."/>
            <person name="Nolan M."/>
            <person name="Ohm R."/>
            <person name="Pangilinan J."/>
            <person name="Park H.-J."/>
            <person name="Ramirez L."/>
            <person name="Alfaro M."/>
            <person name="Sun H."/>
            <person name="Tritt A."/>
            <person name="Yoshinaga Y."/>
            <person name="Zwiers L.-H."/>
            <person name="Turgeon B."/>
            <person name="Goodwin S."/>
            <person name="Spatafora J."/>
            <person name="Crous P."/>
            <person name="Grigoriev I."/>
        </authorList>
    </citation>
    <scope>NUCLEOTIDE SEQUENCE</scope>
    <source>
        <strain evidence="2">CBS 122367</strain>
    </source>
</reference>
<dbReference type="EMBL" id="MU005574">
    <property type="protein sequence ID" value="KAF2688025.1"/>
    <property type="molecule type" value="Genomic_DNA"/>
</dbReference>
<feature type="region of interest" description="Disordered" evidence="1">
    <location>
        <begin position="219"/>
        <end position="262"/>
    </location>
</feature>
<feature type="compositionally biased region" description="Polar residues" evidence="1">
    <location>
        <begin position="252"/>
        <end position="262"/>
    </location>
</feature>
<evidence type="ECO:0000313" key="3">
    <source>
        <dbReference type="Proteomes" id="UP000799291"/>
    </source>
</evidence>
<name>A0A6G1JCY7_9PLEO</name>
<dbReference type="AlphaFoldDB" id="A0A6G1JCY7"/>
<sequence>MQDDWKRHLRDPYAPLRSRYGRKIDGALLEPHIRLVIAAVPTGDALRAAALLPRSRCRRICGEPGRPHILICEPDKSTWRMRRLHFFEKVWLLQIAGFGETLCGFLGVPSNLQSYLRFYATENDTHQRNGALSEHSNPIQPSSAAPIPPKTRSAFRPACSCLTSVTSILEPSTPPVPPSGSLAWHQRSGMRGASPAASCSMYLGTFYLTRAYPKQKAHVSNISNPTSPSVPSPSITEANIEIQPRQAGAGTSRPNSAGPTTP</sequence>
<organism evidence="2 3">
    <name type="scientific">Lentithecium fluviatile CBS 122367</name>
    <dbReference type="NCBI Taxonomy" id="1168545"/>
    <lineage>
        <taxon>Eukaryota</taxon>
        <taxon>Fungi</taxon>
        <taxon>Dikarya</taxon>
        <taxon>Ascomycota</taxon>
        <taxon>Pezizomycotina</taxon>
        <taxon>Dothideomycetes</taxon>
        <taxon>Pleosporomycetidae</taxon>
        <taxon>Pleosporales</taxon>
        <taxon>Massarineae</taxon>
        <taxon>Lentitheciaceae</taxon>
        <taxon>Lentithecium</taxon>
    </lineage>
</organism>
<protein>
    <submittedName>
        <fullName evidence="2">Uncharacterized protein</fullName>
    </submittedName>
</protein>
<feature type="compositionally biased region" description="Low complexity" evidence="1">
    <location>
        <begin position="219"/>
        <end position="236"/>
    </location>
</feature>
<dbReference type="Proteomes" id="UP000799291">
    <property type="component" value="Unassembled WGS sequence"/>
</dbReference>
<keyword evidence="3" id="KW-1185">Reference proteome</keyword>
<evidence type="ECO:0000313" key="2">
    <source>
        <dbReference type="EMBL" id="KAF2688025.1"/>
    </source>
</evidence>
<proteinExistence type="predicted"/>
<accession>A0A6G1JCY7</accession>
<gene>
    <name evidence="2" type="ORF">K458DRAFT_401432</name>
</gene>
<feature type="compositionally biased region" description="Polar residues" evidence="1">
    <location>
        <begin position="128"/>
        <end position="137"/>
    </location>
</feature>
<evidence type="ECO:0000256" key="1">
    <source>
        <dbReference type="SAM" id="MobiDB-lite"/>
    </source>
</evidence>